<organism evidence="1 2">
    <name type="scientific">Thermoproteus sp. AZ2</name>
    <dbReference type="NCBI Taxonomy" id="1609232"/>
    <lineage>
        <taxon>Archaea</taxon>
        <taxon>Thermoproteota</taxon>
        <taxon>Thermoprotei</taxon>
        <taxon>Thermoproteales</taxon>
        <taxon>Thermoproteaceae</taxon>
        <taxon>Thermoproteus</taxon>
    </lineage>
</organism>
<name>A0ACC6UYA9_9CREN</name>
<dbReference type="Proteomes" id="UP000033636">
    <property type="component" value="Unassembled WGS sequence"/>
</dbReference>
<sequence>MRRAALLYIAVAVVAAAAGLALYGSISKKPAPAPPPTISVYSPAFPNGSYIPSQYTCDGADISPPLNWSGVPPNAKSLMVAVIDIDAPGGSFVHWVLYNIPPNTSSLPSGVPRGTATPYGLQAVNDFGFSGYGGPCPPPGKPHRYIFYVLALNATIDLPGGSPASEVLSAARGHVVAYGELVGLYGR</sequence>
<keyword evidence="1" id="KW-0649">Protein kinase inhibitor</keyword>
<evidence type="ECO:0000313" key="1">
    <source>
        <dbReference type="EMBL" id="MFB6489710.1"/>
    </source>
</evidence>
<protein>
    <submittedName>
        <fullName evidence="1">YbhB/YbcL family Raf kinase inhibitor-like protein</fullName>
    </submittedName>
</protein>
<reference evidence="1" key="1">
    <citation type="submission" date="2024-07" db="EMBL/GenBank/DDBJ databases">
        <title>Metagenome and Metagenome-Assembled Genomes of Archaea from a hot spring from the geothermal field of Los Azufres, Mexico.</title>
        <authorList>
            <person name="Marin-Paredes R."/>
            <person name="Martinez-Romero E."/>
            <person name="Servin-Garciduenas L.E."/>
        </authorList>
    </citation>
    <scope>NUCLEOTIDE SEQUENCE</scope>
</reference>
<dbReference type="EMBL" id="JZWT02000001">
    <property type="protein sequence ID" value="MFB6489710.1"/>
    <property type="molecule type" value="Genomic_DNA"/>
</dbReference>
<evidence type="ECO:0000313" key="2">
    <source>
        <dbReference type="Proteomes" id="UP000033636"/>
    </source>
</evidence>
<comment type="caution">
    <text evidence="1">The sequence shown here is derived from an EMBL/GenBank/DDBJ whole genome shotgun (WGS) entry which is preliminary data.</text>
</comment>
<proteinExistence type="predicted"/>
<accession>A0ACC6UYA9</accession>
<gene>
    <name evidence="1" type="ORF">TU35_000425</name>
</gene>